<proteinExistence type="predicted"/>
<dbReference type="PROSITE" id="PS50878">
    <property type="entry name" value="RT_POL"/>
    <property type="match status" value="1"/>
</dbReference>
<name>A0ABY6LTI6_9ARAC</name>
<dbReference type="Gene3D" id="3.10.10.10">
    <property type="entry name" value="HIV Type 1 Reverse Transcriptase, subunit A, domain 1"/>
    <property type="match status" value="1"/>
</dbReference>
<accession>A0ABY6LTI6</accession>
<protein>
    <submittedName>
        <fullName evidence="2">K02A2.6-like</fullName>
    </submittedName>
</protein>
<organism evidence="2 3">
    <name type="scientific">Cordylochernes scorpioides</name>
    <dbReference type="NCBI Taxonomy" id="51811"/>
    <lineage>
        <taxon>Eukaryota</taxon>
        <taxon>Metazoa</taxon>
        <taxon>Ecdysozoa</taxon>
        <taxon>Arthropoda</taxon>
        <taxon>Chelicerata</taxon>
        <taxon>Arachnida</taxon>
        <taxon>Pseudoscorpiones</taxon>
        <taxon>Cheliferoidea</taxon>
        <taxon>Chernetidae</taxon>
        <taxon>Cordylochernes</taxon>
    </lineage>
</organism>
<gene>
    <name evidence="2" type="ORF">LAZ67_22000999</name>
</gene>
<dbReference type="InterPro" id="IPR043128">
    <property type="entry name" value="Rev_trsase/Diguanyl_cyclase"/>
</dbReference>
<dbReference type="CDD" id="cd01647">
    <property type="entry name" value="RT_LTR"/>
    <property type="match status" value="1"/>
</dbReference>
<sequence>MELKKQHGQASRLVVHGSLGNRRDDNYKELVQNMLKSYKASGVNMSIKVHYLHSHLDKFPDNIGAYEHLAFPGGRVPSGLTKAENGRLKKSFEVYFRENEHFKEKETCGREKTDIHQTGKNVASMYDELEKGIRRLKSLKIEAKTIWDSYPLPRIDATLDILSRSQWFSTLDLKSGYWQVSIQPEDREKTAFTARNGLWQFKVMPFGLCNVPATLERLMETVLQGIPLETCLVYLDDIIVMGKSFEEHLINLERVPQKIRGERLKLNSRKCQLFKEKVRYLGHACAAIIEDFSGVFKHRETFASTNGVWPPLQLDC</sequence>
<keyword evidence="3" id="KW-1185">Reference proteome</keyword>
<dbReference type="SUPFAM" id="SSF56672">
    <property type="entry name" value="DNA/RNA polymerases"/>
    <property type="match status" value="1"/>
</dbReference>
<dbReference type="InterPro" id="IPR043502">
    <property type="entry name" value="DNA/RNA_pol_sf"/>
</dbReference>
<dbReference type="PANTHER" id="PTHR24559:SF435">
    <property type="entry name" value="RIBONUCLEASE H"/>
    <property type="match status" value="1"/>
</dbReference>
<dbReference type="Gene3D" id="3.30.70.270">
    <property type="match status" value="1"/>
</dbReference>
<evidence type="ECO:0000313" key="2">
    <source>
        <dbReference type="EMBL" id="UYV82830.1"/>
    </source>
</evidence>
<dbReference type="Pfam" id="PF00078">
    <property type="entry name" value="RVT_1"/>
    <property type="match status" value="1"/>
</dbReference>
<dbReference type="EMBL" id="CP092884">
    <property type="protein sequence ID" value="UYV82830.1"/>
    <property type="molecule type" value="Genomic_DNA"/>
</dbReference>
<evidence type="ECO:0000259" key="1">
    <source>
        <dbReference type="PROSITE" id="PS50878"/>
    </source>
</evidence>
<dbReference type="InterPro" id="IPR053134">
    <property type="entry name" value="RNA-dir_DNA_polymerase"/>
</dbReference>
<evidence type="ECO:0000313" key="3">
    <source>
        <dbReference type="Proteomes" id="UP001235939"/>
    </source>
</evidence>
<reference evidence="2 3" key="1">
    <citation type="submission" date="2022-03" db="EMBL/GenBank/DDBJ databases">
        <title>A chromosomal length assembly of Cordylochernes scorpioides.</title>
        <authorList>
            <person name="Zeh D."/>
            <person name="Zeh J."/>
        </authorList>
    </citation>
    <scope>NUCLEOTIDE SEQUENCE [LARGE SCALE GENOMIC DNA]</scope>
    <source>
        <strain evidence="2">IN4F17</strain>
        <tissue evidence="2">Whole Body</tissue>
    </source>
</reference>
<feature type="domain" description="Reverse transcriptase" evidence="1">
    <location>
        <begin position="1"/>
        <end position="285"/>
    </location>
</feature>
<dbReference type="InterPro" id="IPR000477">
    <property type="entry name" value="RT_dom"/>
</dbReference>
<dbReference type="PANTHER" id="PTHR24559">
    <property type="entry name" value="TRANSPOSON TY3-I GAG-POL POLYPROTEIN"/>
    <property type="match status" value="1"/>
</dbReference>
<dbReference type="Proteomes" id="UP001235939">
    <property type="component" value="Chromosome 22"/>
</dbReference>